<proteinExistence type="predicted"/>
<name>A0A0A9H8I9_ARUDO</name>
<dbReference type="EMBL" id="GBRH01168668">
    <property type="protein sequence ID" value="JAE29228.1"/>
    <property type="molecule type" value="Transcribed_RNA"/>
</dbReference>
<evidence type="ECO:0000313" key="1">
    <source>
        <dbReference type="EMBL" id="JAE29228.1"/>
    </source>
</evidence>
<reference evidence="1" key="1">
    <citation type="submission" date="2014-09" db="EMBL/GenBank/DDBJ databases">
        <authorList>
            <person name="Magalhaes I.L.F."/>
            <person name="Oliveira U."/>
            <person name="Santos F.R."/>
            <person name="Vidigal T.H.D.A."/>
            <person name="Brescovit A.D."/>
            <person name="Santos A.J."/>
        </authorList>
    </citation>
    <scope>NUCLEOTIDE SEQUENCE</scope>
    <source>
        <tissue evidence="1">Shoot tissue taken approximately 20 cm above the soil surface</tissue>
    </source>
</reference>
<dbReference type="AlphaFoldDB" id="A0A0A9H8I9"/>
<organism evidence="1">
    <name type="scientific">Arundo donax</name>
    <name type="common">Giant reed</name>
    <name type="synonym">Donax arundinaceus</name>
    <dbReference type="NCBI Taxonomy" id="35708"/>
    <lineage>
        <taxon>Eukaryota</taxon>
        <taxon>Viridiplantae</taxon>
        <taxon>Streptophyta</taxon>
        <taxon>Embryophyta</taxon>
        <taxon>Tracheophyta</taxon>
        <taxon>Spermatophyta</taxon>
        <taxon>Magnoliopsida</taxon>
        <taxon>Liliopsida</taxon>
        <taxon>Poales</taxon>
        <taxon>Poaceae</taxon>
        <taxon>PACMAD clade</taxon>
        <taxon>Arundinoideae</taxon>
        <taxon>Arundineae</taxon>
        <taxon>Arundo</taxon>
    </lineage>
</organism>
<sequence length="73" mass="7700">MFLASSTVAADALMRALSRNARGCPPEEGSDGRSCSTAASRMAGDVRGLAGGEEYGGVCLRCYLYLRKPLLEI</sequence>
<protein>
    <submittedName>
        <fullName evidence="1">Uncharacterized protein</fullName>
    </submittedName>
</protein>
<reference evidence="1" key="2">
    <citation type="journal article" date="2015" name="Data Brief">
        <title>Shoot transcriptome of the giant reed, Arundo donax.</title>
        <authorList>
            <person name="Barrero R.A."/>
            <person name="Guerrero F.D."/>
            <person name="Moolhuijzen P."/>
            <person name="Goolsby J.A."/>
            <person name="Tidwell J."/>
            <person name="Bellgard S.E."/>
            <person name="Bellgard M.I."/>
        </authorList>
    </citation>
    <scope>NUCLEOTIDE SEQUENCE</scope>
    <source>
        <tissue evidence="1">Shoot tissue taken approximately 20 cm above the soil surface</tissue>
    </source>
</reference>
<accession>A0A0A9H8I9</accession>